<evidence type="ECO:0000256" key="2">
    <source>
        <dbReference type="ARBA" id="ARBA00023125"/>
    </source>
</evidence>
<keyword evidence="1" id="KW-0805">Transcription regulation</keyword>
<dbReference type="PROSITE" id="PS00356">
    <property type="entry name" value="HTH_LACI_1"/>
    <property type="match status" value="1"/>
</dbReference>
<dbReference type="GO" id="GO:0003700">
    <property type="term" value="F:DNA-binding transcription factor activity"/>
    <property type="evidence" value="ECO:0007669"/>
    <property type="project" value="TreeGrafter"/>
</dbReference>
<dbReference type="InterPro" id="IPR010982">
    <property type="entry name" value="Lambda_DNA-bd_dom_sf"/>
</dbReference>
<protein>
    <submittedName>
        <fullName evidence="5">LacI family transcriptional regulator</fullName>
    </submittedName>
</protein>
<keyword evidence="3" id="KW-0804">Transcription</keyword>
<dbReference type="InterPro" id="IPR046335">
    <property type="entry name" value="LacI/GalR-like_sensor"/>
</dbReference>
<evidence type="ECO:0000256" key="1">
    <source>
        <dbReference type="ARBA" id="ARBA00023015"/>
    </source>
</evidence>
<dbReference type="InterPro" id="IPR028082">
    <property type="entry name" value="Peripla_BP_I"/>
</dbReference>
<gene>
    <name evidence="5" type="ORF">F7D08_0496</name>
</gene>
<dbReference type="EMBL" id="WBVS01000002">
    <property type="protein sequence ID" value="KAB7788762.1"/>
    <property type="molecule type" value="Genomic_DNA"/>
</dbReference>
<dbReference type="SMART" id="SM00354">
    <property type="entry name" value="HTH_LACI"/>
    <property type="match status" value="1"/>
</dbReference>
<name>A0A6I1GDK8_9BIFI</name>
<comment type="caution">
    <text evidence="5">The sequence shown here is derived from an EMBL/GenBank/DDBJ whole genome shotgun (WGS) entry which is preliminary data.</text>
</comment>
<keyword evidence="6" id="KW-1185">Reference proteome</keyword>
<evidence type="ECO:0000259" key="4">
    <source>
        <dbReference type="PROSITE" id="PS50932"/>
    </source>
</evidence>
<dbReference type="Pfam" id="PF00356">
    <property type="entry name" value="LacI"/>
    <property type="match status" value="1"/>
</dbReference>
<evidence type="ECO:0000313" key="5">
    <source>
        <dbReference type="EMBL" id="KAB7788762.1"/>
    </source>
</evidence>
<dbReference type="Gene3D" id="1.10.260.40">
    <property type="entry name" value="lambda repressor-like DNA-binding domains"/>
    <property type="match status" value="1"/>
</dbReference>
<reference evidence="5 6" key="1">
    <citation type="submission" date="2019-09" db="EMBL/GenBank/DDBJ databases">
        <title>Characterization of the phylogenetic diversity of two novel species belonging to the genus Bifidobacterium: Bifidobacterium cebidarum sp. nov. and Bifidobacterium leontopitheci sp. nov.</title>
        <authorList>
            <person name="Lugli G.A."/>
            <person name="Duranti S."/>
            <person name="Milani C."/>
            <person name="Turroni F."/>
            <person name="Ventura M."/>
        </authorList>
    </citation>
    <scope>NUCLEOTIDE SEQUENCE [LARGE SCALE GENOMIC DNA]</scope>
    <source>
        <strain evidence="5 6">LMG 31469</strain>
    </source>
</reference>
<evidence type="ECO:0000313" key="6">
    <source>
        <dbReference type="Proteomes" id="UP000468413"/>
    </source>
</evidence>
<dbReference type="PROSITE" id="PS50932">
    <property type="entry name" value="HTH_LACI_2"/>
    <property type="match status" value="1"/>
</dbReference>
<proteinExistence type="predicted"/>
<feature type="domain" description="HTH lacI-type" evidence="4">
    <location>
        <begin position="12"/>
        <end position="66"/>
    </location>
</feature>
<accession>A0A6I1GDK8</accession>
<dbReference type="AlphaFoldDB" id="A0A6I1GDK8"/>
<dbReference type="GO" id="GO:0000976">
    <property type="term" value="F:transcription cis-regulatory region binding"/>
    <property type="evidence" value="ECO:0007669"/>
    <property type="project" value="TreeGrafter"/>
</dbReference>
<dbReference type="CDD" id="cd01392">
    <property type="entry name" value="HTH_LacI"/>
    <property type="match status" value="1"/>
</dbReference>
<dbReference type="Proteomes" id="UP000468413">
    <property type="component" value="Unassembled WGS sequence"/>
</dbReference>
<evidence type="ECO:0000256" key="3">
    <source>
        <dbReference type="ARBA" id="ARBA00023163"/>
    </source>
</evidence>
<dbReference type="CDD" id="cd06267">
    <property type="entry name" value="PBP1_LacI_sugar_binding-like"/>
    <property type="match status" value="1"/>
</dbReference>
<keyword evidence="2" id="KW-0238">DNA-binding</keyword>
<dbReference type="InterPro" id="IPR000843">
    <property type="entry name" value="HTH_LacI"/>
</dbReference>
<dbReference type="SUPFAM" id="SSF47413">
    <property type="entry name" value="lambda repressor-like DNA-binding domains"/>
    <property type="match status" value="1"/>
</dbReference>
<sequence length="360" mass="38967">MQMGYENMAKRVTLAEVAARAQVSPKTVSDVIHNRGRMRPETRERIIASMRELGYHANAAARTLRTGISHTIGLALPNFAQPFNGNFADVLTQYAKTKGYRVIIATYYGLDGGLPALIEETYSIGADGWVFLSDSPIPEHRNFLKQSYPVVLTGDYLAHDAVDTVMFPNLEGAKHATSWLLEHGARHVGFIGAPQQLIGRGEDPTVCADIAAAREGNAPLRFKGYVTAMQESGVAIDPALVGICRRLDREDGEAAAEAIIRSGAPLDALCCANDAVALGAMSALANHHIAIPDDVQVIGFDNTPDARFSSPKLTTINPHIEQYAKLSIDLLIDRIEGAASNAAPNVYTTTFDLIQRETTR</sequence>
<dbReference type="SUPFAM" id="SSF53822">
    <property type="entry name" value="Periplasmic binding protein-like I"/>
    <property type="match status" value="1"/>
</dbReference>
<dbReference type="PANTHER" id="PTHR30146:SF109">
    <property type="entry name" value="HTH-TYPE TRANSCRIPTIONAL REGULATOR GALS"/>
    <property type="match status" value="1"/>
</dbReference>
<organism evidence="5 6">
    <name type="scientific">Bifidobacterium cebidarum</name>
    <dbReference type="NCBI Taxonomy" id="2650773"/>
    <lineage>
        <taxon>Bacteria</taxon>
        <taxon>Bacillati</taxon>
        <taxon>Actinomycetota</taxon>
        <taxon>Actinomycetes</taxon>
        <taxon>Bifidobacteriales</taxon>
        <taxon>Bifidobacteriaceae</taxon>
        <taxon>Bifidobacterium</taxon>
    </lineage>
</organism>
<dbReference type="Gene3D" id="3.40.50.2300">
    <property type="match status" value="2"/>
</dbReference>
<dbReference type="PANTHER" id="PTHR30146">
    <property type="entry name" value="LACI-RELATED TRANSCRIPTIONAL REPRESSOR"/>
    <property type="match status" value="1"/>
</dbReference>
<dbReference type="Pfam" id="PF13377">
    <property type="entry name" value="Peripla_BP_3"/>
    <property type="match status" value="1"/>
</dbReference>